<reference evidence="2 3" key="1">
    <citation type="journal article" date="2018" name="Cell">
        <title>The Chara Genome: Secondary Complexity and Implications for Plant Terrestrialization.</title>
        <authorList>
            <person name="Nishiyama T."/>
            <person name="Sakayama H."/>
            <person name="Vries J.D."/>
            <person name="Buschmann H."/>
            <person name="Saint-Marcoux D."/>
            <person name="Ullrich K.K."/>
            <person name="Haas F.B."/>
            <person name="Vanderstraeten L."/>
            <person name="Becker D."/>
            <person name="Lang D."/>
            <person name="Vosolsobe S."/>
            <person name="Rombauts S."/>
            <person name="Wilhelmsson P.K.I."/>
            <person name="Janitza P."/>
            <person name="Kern R."/>
            <person name="Heyl A."/>
            <person name="Rumpler F."/>
            <person name="Villalobos L.I.A.C."/>
            <person name="Clay J.M."/>
            <person name="Skokan R."/>
            <person name="Toyoda A."/>
            <person name="Suzuki Y."/>
            <person name="Kagoshima H."/>
            <person name="Schijlen E."/>
            <person name="Tajeshwar N."/>
            <person name="Catarino B."/>
            <person name="Hetherington A.J."/>
            <person name="Saltykova A."/>
            <person name="Bonnot C."/>
            <person name="Breuninger H."/>
            <person name="Symeonidi A."/>
            <person name="Radhakrishnan G.V."/>
            <person name="Van Nieuwerburgh F."/>
            <person name="Deforce D."/>
            <person name="Chang C."/>
            <person name="Karol K.G."/>
            <person name="Hedrich R."/>
            <person name="Ulvskov P."/>
            <person name="Glockner G."/>
            <person name="Delwiche C.F."/>
            <person name="Petrasek J."/>
            <person name="Van de Peer Y."/>
            <person name="Friml J."/>
            <person name="Beilby M."/>
            <person name="Dolan L."/>
            <person name="Kohara Y."/>
            <person name="Sugano S."/>
            <person name="Fujiyama A."/>
            <person name="Delaux P.-M."/>
            <person name="Quint M."/>
            <person name="TheiBen G."/>
            <person name="Hagemann M."/>
            <person name="Harholt J."/>
            <person name="Dunand C."/>
            <person name="Zachgo S."/>
            <person name="Langdale J."/>
            <person name="Maumus F."/>
            <person name="Straeten D.V.D."/>
            <person name="Gould S.B."/>
            <person name="Rensing S.A."/>
        </authorList>
    </citation>
    <scope>NUCLEOTIDE SEQUENCE [LARGE SCALE GENOMIC DNA]</scope>
    <source>
        <strain evidence="2 3">S276</strain>
    </source>
</reference>
<dbReference type="Gramene" id="GBG72203">
    <property type="protein sequence ID" value="GBG72203"/>
    <property type="gene ID" value="CBR_g11135"/>
</dbReference>
<feature type="region of interest" description="Disordered" evidence="1">
    <location>
        <begin position="348"/>
        <end position="371"/>
    </location>
</feature>
<dbReference type="EMBL" id="BFEA01000160">
    <property type="protein sequence ID" value="GBG72203.1"/>
    <property type="molecule type" value="Genomic_DNA"/>
</dbReference>
<dbReference type="PRINTS" id="PR01217">
    <property type="entry name" value="PRICHEXTENSN"/>
</dbReference>
<feature type="region of interest" description="Disordered" evidence="1">
    <location>
        <begin position="151"/>
        <end position="303"/>
    </location>
</feature>
<feature type="compositionally biased region" description="Pro residues" evidence="1">
    <location>
        <begin position="171"/>
        <end position="224"/>
    </location>
</feature>
<feature type="compositionally biased region" description="Basic and acidic residues" evidence="1">
    <location>
        <begin position="292"/>
        <end position="303"/>
    </location>
</feature>
<organism evidence="2 3">
    <name type="scientific">Chara braunii</name>
    <name type="common">Braun's stonewort</name>
    <dbReference type="NCBI Taxonomy" id="69332"/>
    <lineage>
        <taxon>Eukaryota</taxon>
        <taxon>Viridiplantae</taxon>
        <taxon>Streptophyta</taxon>
        <taxon>Charophyceae</taxon>
        <taxon>Charales</taxon>
        <taxon>Characeae</taxon>
        <taxon>Chara</taxon>
    </lineage>
</organism>
<comment type="caution">
    <text evidence="2">The sequence shown here is derived from an EMBL/GenBank/DDBJ whole genome shotgun (WGS) entry which is preliminary data.</text>
</comment>
<evidence type="ECO:0000313" key="2">
    <source>
        <dbReference type="EMBL" id="GBG72203.1"/>
    </source>
</evidence>
<evidence type="ECO:0000256" key="1">
    <source>
        <dbReference type="SAM" id="MobiDB-lite"/>
    </source>
</evidence>
<gene>
    <name evidence="2" type="ORF">CBR_g11135</name>
</gene>
<feature type="compositionally biased region" description="Polar residues" evidence="1">
    <location>
        <begin position="270"/>
        <end position="281"/>
    </location>
</feature>
<feature type="compositionally biased region" description="Acidic residues" evidence="1">
    <location>
        <begin position="355"/>
        <end position="371"/>
    </location>
</feature>
<feature type="region of interest" description="Disordered" evidence="1">
    <location>
        <begin position="1"/>
        <end position="105"/>
    </location>
</feature>
<name>A0A388KQJ6_CHABU</name>
<dbReference type="STRING" id="69332.A0A388KQJ6"/>
<proteinExistence type="predicted"/>
<sequence length="371" mass="39968">MREEQARLAREEEQRRLEQEEKREADREARLARILREQMEDMEKKKKEGSADLSKKNWDRIDPPPKEGDKSEVGESSDSKKRDQDTMAGDSANQQHGIGRPRVENAASPLDAGLLMMDIDTVRRAQEAQAAMFHQMLTCLEAIRQQGAGSAPTVATSSQDPAVAAGVQPGANPPAPPTYQHAHPPPPAQAPAPVPTEPPTPQPTNPPPPPPPAQMPETPAPTRPVPSHNVPATEPGRSGVDGTPSGGGFSARLAGMFASVAGNGTRRRTSGISINEPNSQGLGFDRINCGKKAADAGPGKEGKKKYVEDLTEVLFNKTKHELDELCKKDKIKYVNKKITSAALARLRGIEASGEGSEEDESEEDSQEENPS</sequence>
<accession>A0A388KQJ6</accession>
<dbReference type="AlphaFoldDB" id="A0A388KQJ6"/>
<dbReference type="Proteomes" id="UP000265515">
    <property type="component" value="Unassembled WGS sequence"/>
</dbReference>
<keyword evidence="3" id="KW-1185">Reference proteome</keyword>
<evidence type="ECO:0000313" key="3">
    <source>
        <dbReference type="Proteomes" id="UP000265515"/>
    </source>
</evidence>
<feature type="compositionally biased region" description="Basic and acidic residues" evidence="1">
    <location>
        <begin position="1"/>
        <end position="85"/>
    </location>
</feature>
<protein>
    <submittedName>
        <fullName evidence="2">Uncharacterized protein</fullName>
    </submittedName>
</protein>